<gene>
    <name evidence="5" type="ORF">B0W44_02530</name>
</gene>
<dbReference type="SUPFAM" id="SSF46689">
    <property type="entry name" value="Homeodomain-like"/>
    <property type="match status" value="2"/>
</dbReference>
<dbReference type="GO" id="GO:0003700">
    <property type="term" value="F:DNA-binding transcription factor activity"/>
    <property type="evidence" value="ECO:0007669"/>
    <property type="project" value="InterPro"/>
</dbReference>
<keyword evidence="6" id="KW-1185">Reference proteome</keyword>
<dbReference type="PROSITE" id="PS00041">
    <property type="entry name" value="HTH_ARAC_FAMILY_1"/>
    <property type="match status" value="1"/>
</dbReference>
<dbReference type="InterPro" id="IPR018060">
    <property type="entry name" value="HTH_AraC"/>
</dbReference>
<name>A0A1U9K463_9BACL</name>
<dbReference type="Proteomes" id="UP000188603">
    <property type="component" value="Chromosome"/>
</dbReference>
<keyword evidence="3" id="KW-0804">Transcription</keyword>
<evidence type="ECO:0000256" key="1">
    <source>
        <dbReference type="ARBA" id="ARBA00023015"/>
    </source>
</evidence>
<keyword evidence="1" id="KW-0805">Transcription regulation</keyword>
<dbReference type="PRINTS" id="PR00032">
    <property type="entry name" value="HTHARAC"/>
</dbReference>
<dbReference type="Pfam" id="PF12833">
    <property type="entry name" value="HTH_18"/>
    <property type="match status" value="1"/>
</dbReference>
<proteinExistence type="predicted"/>
<dbReference type="PANTHER" id="PTHR43280:SF28">
    <property type="entry name" value="HTH-TYPE TRANSCRIPTIONAL ACTIVATOR RHAS"/>
    <property type="match status" value="1"/>
</dbReference>
<dbReference type="InterPro" id="IPR020449">
    <property type="entry name" value="Tscrpt_reg_AraC-type_HTH"/>
</dbReference>
<dbReference type="STRING" id="1471761.B0W44_02530"/>
<keyword evidence="2" id="KW-0238">DNA-binding</keyword>
<accession>A0A1U9K463</accession>
<sequence>MKKSDEREWQLLKFGASNIILETIEQTSMAEMFHTHLVDYSDSTFVLIFLSNRSDRMDETVMKVSEHMITNILSILKLSLAIGVGGVKDDIREIKNSFVESQRALEMADYEEINRVYSYREVKRDSRESFQYPLEILKEINGIMNRKECENIMDGWAKLEDYLLKNKAPTFIVQNICVSLVSSLLIQEYYEEKIDDDGQMISAYISDIYNMHSKRQLFDWMRHLLIKWSEKLKEQLTGKRSHFLIREVKEYVQRHYDREIKLAEIAELLHVNKNYLSQLFKKVTGDTFVSYLNKYRIEKAKTKLREGRYLIYEISEMVGYQNPTYFSQVFKSITGMSPSEYVSRIG</sequence>
<protein>
    <recommendedName>
        <fullName evidence="4">HTH araC/xylS-type domain-containing protein</fullName>
    </recommendedName>
</protein>
<dbReference type="EMBL" id="CP019699">
    <property type="protein sequence ID" value="AQS54810.1"/>
    <property type="molecule type" value="Genomic_DNA"/>
</dbReference>
<dbReference type="SMART" id="SM00342">
    <property type="entry name" value="HTH_ARAC"/>
    <property type="match status" value="1"/>
</dbReference>
<dbReference type="PROSITE" id="PS01124">
    <property type="entry name" value="HTH_ARAC_FAMILY_2"/>
    <property type="match status" value="1"/>
</dbReference>
<dbReference type="PANTHER" id="PTHR43280">
    <property type="entry name" value="ARAC-FAMILY TRANSCRIPTIONAL REGULATOR"/>
    <property type="match status" value="1"/>
</dbReference>
<dbReference type="AlphaFoldDB" id="A0A1U9K463"/>
<dbReference type="Gene3D" id="1.10.10.60">
    <property type="entry name" value="Homeodomain-like"/>
    <property type="match status" value="2"/>
</dbReference>
<organism evidence="5 6">
    <name type="scientific">Novibacillus thermophilus</name>
    <dbReference type="NCBI Taxonomy" id="1471761"/>
    <lineage>
        <taxon>Bacteria</taxon>
        <taxon>Bacillati</taxon>
        <taxon>Bacillota</taxon>
        <taxon>Bacilli</taxon>
        <taxon>Bacillales</taxon>
        <taxon>Thermoactinomycetaceae</taxon>
        <taxon>Novibacillus</taxon>
    </lineage>
</organism>
<evidence type="ECO:0000256" key="2">
    <source>
        <dbReference type="ARBA" id="ARBA00023125"/>
    </source>
</evidence>
<evidence type="ECO:0000313" key="6">
    <source>
        <dbReference type="Proteomes" id="UP000188603"/>
    </source>
</evidence>
<dbReference type="InterPro" id="IPR018062">
    <property type="entry name" value="HTH_AraC-typ_CS"/>
</dbReference>
<dbReference type="KEGG" id="ntr:B0W44_02530"/>
<evidence type="ECO:0000256" key="3">
    <source>
        <dbReference type="ARBA" id="ARBA00023163"/>
    </source>
</evidence>
<evidence type="ECO:0000259" key="4">
    <source>
        <dbReference type="PROSITE" id="PS01124"/>
    </source>
</evidence>
<reference evidence="5 6" key="1">
    <citation type="journal article" date="2015" name="Int. J. Syst. Evol. Microbiol.">
        <title>Novibacillus thermophilus gen. nov., sp. nov., a Gram-staining-negative and moderately thermophilic member of the family Thermoactinomycetaceae.</title>
        <authorList>
            <person name="Yang G."/>
            <person name="Chen J."/>
            <person name="Zhou S."/>
        </authorList>
    </citation>
    <scope>NUCLEOTIDE SEQUENCE [LARGE SCALE GENOMIC DNA]</scope>
    <source>
        <strain evidence="5 6">SG-1</strain>
    </source>
</reference>
<dbReference type="InterPro" id="IPR009057">
    <property type="entry name" value="Homeodomain-like_sf"/>
</dbReference>
<evidence type="ECO:0000313" key="5">
    <source>
        <dbReference type="EMBL" id="AQS54810.1"/>
    </source>
</evidence>
<dbReference type="GO" id="GO:0043565">
    <property type="term" value="F:sequence-specific DNA binding"/>
    <property type="evidence" value="ECO:0007669"/>
    <property type="project" value="InterPro"/>
</dbReference>
<feature type="domain" description="HTH araC/xylS-type" evidence="4">
    <location>
        <begin position="246"/>
        <end position="344"/>
    </location>
</feature>